<evidence type="ECO:0000256" key="3">
    <source>
        <dbReference type="ARBA" id="ARBA00004120"/>
    </source>
</evidence>
<keyword evidence="8" id="KW-0645">Protease</keyword>
<gene>
    <name evidence="22" type="ORF">FSCOSCO3_A030312</name>
</gene>
<evidence type="ECO:0000313" key="22">
    <source>
        <dbReference type="EMBL" id="CAK6960092.1"/>
    </source>
</evidence>
<feature type="active site" description="Proton donor/acceptor" evidence="19">
    <location>
        <position position="534"/>
    </location>
</feature>
<evidence type="ECO:0000256" key="11">
    <source>
        <dbReference type="ARBA" id="ARBA00022833"/>
    </source>
</evidence>
<dbReference type="EMBL" id="CAWUFR010000043">
    <property type="protein sequence ID" value="CAK6960092.1"/>
    <property type="molecule type" value="Genomic_DNA"/>
</dbReference>
<evidence type="ECO:0000256" key="4">
    <source>
        <dbReference type="ARBA" id="ARBA00004514"/>
    </source>
</evidence>
<keyword evidence="14" id="KW-0966">Cell projection</keyword>
<evidence type="ECO:0000256" key="2">
    <source>
        <dbReference type="ARBA" id="ARBA00004114"/>
    </source>
</evidence>
<keyword evidence="10" id="KW-0378">Hydrolase</keyword>
<dbReference type="InterPro" id="IPR000834">
    <property type="entry name" value="Peptidase_M14"/>
</dbReference>
<evidence type="ECO:0000259" key="21">
    <source>
        <dbReference type="PROSITE" id="PS52035"/>
    </source>
</evidence>
<reference evidence="22 23" key="1">
    <citation type="submission" date="2024-01" db="EMBL/GenBank/DDBJ databases">
        <authorList>
            <person name="Alioto T."/>
            <person name="Alioto T."/>
            <person name="Gomez Garrido J."/>
        </authorList>
    </citation>
    <scope>NUCLEOTIDE SEQUENCE [LARGE SCALE GENOMIC DNA]</scope>
</reference>
<dbReference type="CDD" id="cd06907">
    <property type="entry name" value="M14_AGBL2-3_like"/>
    <property type="match status" value="1"/>
</dbReference>
<evidence type="ECO:0000256" key="15">
    <source>
        <dbReference type="ARBA" id="ARBA00029302"/>
    </source>
</evidence>
<feature type="compositionally biased region" description="Low complexity" evidence="20">
    <location>
        <begin position="611"/>
        <end position="626"/>
    </location>
</feature>
<feature type="compositionally biased region" description="Polar residues" evidence="20">
    <location>
        <begin position="868"/>
        <end position="879"/>
    </location>
</feature>
<dbReference type="PANTHER" id="PTHR12756">
    <property type="entry name" value="CYTOSOLIC CARBOXYPEPTIDASE"/>
    <property type="match status" value="1"/>
</dbReference>
<evidence type="ECO:0000256" key="17">
    <source>
        <dbReference type="ARBA" id="ARBA00043071"/>
    </source>
</evidence>
<dbReference type="Gene3D" id="3.40.630.10">
    <property type="entry name" value="Zn peptidases"/>
    <property type="match status" value="1"/>
</dbReference>
<dbReference type="Pfam" id="PF18027">
    <property type="entry name" value="Pepdidase_M14_N"/>
    <property type="match status" value="1"/>
</dbReference>
<dbReference type="InterPro" id="IPR050821">
    <property type="entry name" value="Cytosolic_carboxypeptidase"/>
</dbReference>
<comment type="cofactor">
    <cofactor evidence="1">
        <name>Zn(2+)</name>
        <dbReference type="ChEBI" id="CHEBI:29105"/>
    </cofactor>
</comment>
<feature type="compositionally biased region" description="Basic and acidic residues" evidence="20">
    <location>
        <begin position="656"/>
        <end position="680"/>
    </location>
</feature>
<evidence type="ECO:0000256" key="13">
    <source>
        <dbReference type="ARBA" id="ARBA00023212"/>
    </source>
</evidence>
<dbReference type="Proteomes" id="UP001314229">
    <property type="component" value="Unassembled WGS sequence"/>
</dbReference>
<evidence type="ECO:0000256" key="1">
    <source>
        <dbReference type="ARBA" id="ARBA00001947"/>
    </source>
</evidence>
<keyword evidence="11" id="KW-0862">Zinc</keyword>
<dbReference type="GO" id="GO:0005814">
    <property type="term" value="C:centriole"/>
    <property type="evidence" value="ECO:0007669"/>
    <property type="project" value="UniProtKB-SubCell"/>
</dbReference>
<evidence type="ECO:0000256" key="9">
    <source>
        <dbReference type="ARBA" id="ARBA00022723"/>
    </source>
</evidence>
<evidence type="ECO:0000256" key="5">
    <source>
        <dbReference type="ARBA" id="ARBA00005988"/>
    </source>
</evidence>
<dbReference type="FunFam" id="3.40.630.10:FF:000011">
    <property type="entry name" value="cytosolic carboxypeptidase 2 isoform X1"/>
    <property type="match status" value="1"/>
</dbReference>
<feature type="region of interest" description="Disordered" evidence="20">
    <location>
        <begin position="868"/>
        <end position="887"/>
    </location>
</feature>
<dbReference type="GO" id="GO:0004181">
    <property type="term" value="F:metallocarboxypeptidase activity"/>
    <property type="evidence" value="ECO:0007669"/>
    <property type="project" value="InterPro"/>
</dbReference>
<keyword evidence="12" id="KW-0482">Metalloprotease</keyword>
<evidence type="ECO:0000256" key="6">
    <source>
        <dbReference type="ARBA" id="ARBA00022490"/>
    </source>
</evidence>
<dbReference type="GO" id="GO:0006508">
    <property type="term" value="P:proteolysis"/>
    <property type="evidence" value="ECO:0007669"/>
    <property type="project" value="UniProtKB-KW"/>
</dbReference>
<dbReference type="PROSITE" id="PS52035">
    <property type="entry name" value="PEPTIDASE_M14"/>
    <property type="match status" value="1"/>
</dbReference>
<evidence type="ECO:0000256" key="8">
    <source>
        <dbReference type="ARBA" id="ARBA00022670"/>
    </source>
</evidence>
<dbReference type="InterPro" id="IPR040626">
    <property type="entry name" value="Pepdidase_M14_N"/>
</dbReference>
<feature type="domain" description="Peptidase M14" evidence="21">
    <location>
        <begin position="299"/>
        <end position="570"/>
    </location>
</feature>
<keyword evidence="13" id="KW-0206">Cytoskeleton</keyword>
<feature type="region of interest" description="Disordered" evidence="20">
    <location>
        <begin position="987"/>
        <end position="1010"/>
    </location>
</feature>
<evidence type="ECO:0000256" key="16">
    <source>
        <dbReference type="ARBA" id="ARBA00041046"/>
    </source>
</evidence>
<evidence type="ECO:0000256" key="12">
    <source>
        <dbReference type="ARBA" id="ARBA00023049"/>
    </source>
</evidence>
<evidence type="ECO:0000256" key="10">
    <source>
        <dbReference type="ARBA" id="ARBA00022801"/>
    </source>
</evidence>
<name>A0AAV1NNM9_SCOSC</name>
<dbReference type="GO" id="GO:0008270">
    <property type="term" value="F:zinc ion binding"/>
    <property type="evidence" value="ECO:0007669"/>
    <property type="project" value="InterPro"/>
</dbReference>
<feature type="compositionally biased region" description="Basic residues" evidence="20">
    <location>
        <begin position="641"/>
        <end position="655"/>
    </location>
</feature>
<evidence type="ECO:0000256" key="7">
    <source>
        <dbReference type="ARBA" id="ARBA00022645"/>
    </source>
</evidence>
<dbReference type="AlphaFoldDB" id="A0AAV1NNM9"/>
<dbReference type="Gene3D" id="2.60.40.3120">
    <property type="match status" value="1"/>
</dbReference>
<comment type="catalytic activity">
    <reaction evidence="15">
        <text>(L-glutamyl)(n+1)-gamma-L-glutamyl-L-glutamyl-[protein] + H2O = (L-glutamyl)(n)-gamma-L-glutamyl-L-glutamyl-[protein] + L-glutamate</text>
        <dbReference type="Rhea" id="RHEA:60004"/>
        <dbReference type="Rhea" id="RHEA-COMP:15519"/>
        <dbReference type="Rhea" id="RHEA-COMP:15675"/>
        <dbReference type="ChEBI" id="CHEBI:15377"/>
        <dbReference type="ChEBI" id="CHEBI:29985"/>
        <dbReference type="ChEBI" id="CHEBI:143623"/>
    </reaction>
    <physiologicalReaction direction="left-to-right" evidence="15">
        <dbReference type="Rhea" id="RHEA:60005"/>
    </physiologicalReaction>
</comment>
<dbReference type="PANTHER" id="PTHR12756:SF41">
    <property type="entry name" value="CYTOSOLIC CARBOXYPEPTIDASE 2"/>
    <property type="match status" value="1"/>
</dbReference>
<protein>
    <recommendedName>
        <fullName evidence="16">Cytosolic carboxypeptidase 2</fullName>
    </recommendedName>
    <alternativeName>
        <fullName evidence="18">ATP/GTP-binding protein-like 2</fullName>
    </alternativeName>
    <alternativeName>
        <fullName evidence="17">Protein deglutamylase CCP2</fullName>
    </alternativeName>
</protein>
<sequence length="1010" mass="115082">MAVSAIRNWWNSFQMDKSDSDHTDEDEEELAGRRQLSIDLCQTLRTKQLLIDFDGNRPILSLRAPLDLVNFPSVSRPRWPTECEVISDVIHHIEWEPPEPEPFYQPTGHERTPMPAGEERGKVVYCIDHATKHPFFTCSRVGGSRGPIKNATFYDTNQTDLPLEFESRFESGNLQKAVQVGVYDYELTLRTDMYTRKHTQWFYFRVRNMKAGVTYRFTIVNLMKSSSLYSQGMRPLLYSERAAKEKGVGWQRTGSNIRYYRNYKQNTKDNNNDTIALYSLTWTLQFPHESDTCYLAHCYPYTYSHLQRYLRRISSDPAVASYCKLRVLCHSLAGNAVYVVTITSRGASKVEGNTKKAVVVTARVHPGETNGSWMMEGFLDFLLGDSADAQLLRDTFVFKVVPMLNPDGVVVGNYRCSLAGRDLNRNYKTLLRDSFPCVWHTYNLVEKLMAETDVVLYCDFHGHNRKNNVFMYGCNNQGDASLKLHERVFPLMMSKNARNKFSFKSCKFRVQKSKEGTGRIAMWKLGIRNSYTMEATFGGSTLGDRRGTHFTTRDLKSLGFCFCDSLLDYCDPDPTKTAYCLTELAALLRKEVKERLGKDLGTDCNFSVSDLETSTSGSNSSDSDGLPVHLVNQQQTEQTPVKKKKKRLRSRKERNRLHPERESNLHHDNTVKESVRERPVEKHKKKWQVNNPMRKNVIPAATAQPGEISQVTLWQGCEPVKGDCVGDMKPAYLHRRAKPCPHHSTCTAMTTCTEKTGMNSGQWGFSSQLLHLSAVLPPNFIHSTQQQHPCPRQSLVSCKVFRGLPPSVAVPYRSPSSIFVKMIPDIVPTKRLLSSFTTDKFNSQHIYRERNSFRVSERFFVREDSSNSHFDINKTNQQTEEQERDSPEVGLSLLTCVPYGEQNQRDLTPDIPLRQSEPHSSLFVPAQRGTDLQGNRGTLEDGRQKGNLPHLLKTSGFKKLEPSRPQIHTGVALGRLQAKDIKQYRSEGESLLSMAPEESMITRPSQSAPL</sequence>
<evidence type="ECO:0000256" key="14">
    <source>
        <dbReference type="ARBA" id="ARBA00023273"/>
    </source>
</evidence>
<keyword evidence="23" id="KW-1185">Reference proteome</keyword>
<dbReference type="Pfam" id="PF00246">
    <property type="entry name" value="Peptidase_M14"/>
    <property type="match status" value="1"/>
</dbReference>
<dbReference type="SUPFAM" id="SSF53187">
    <property type="entry name" value="Zn-dependent exopeptidases"/>
    <property type="match status" value="1"/>
</dbReference>
<organism evidence="22 23">
    <name type="scientific">Scomber scombrus</name>
    <name type="common">Atlantic mackerel</name>
    <name type="synonym">Scomber vernalis</name>
    <dbReference type="NCBI Taxonomy" id="13677"/>
    <lineage>
        <taxon>Eukaryota</taxon>
        <taxon>Metazoa</taxon>
        <taxon>Chordata</taxon>
        <taxon>Craniata</taxon>
        <taxon>Vertebrata</taxon>
        <taxon>Euteleostomi</taxon>
        <taxon>Actinopterygii</taxon>
        <taxon>Neopterygii</taxon>
        <taxon>Teleostei</taxon>
        <taxon>Neoteleostei</taxon>
        <taxon>Acanthomorphata</taxon>
        <taxon>Pelagiaria</taxon>
        <taxon>Scombriformes</taxon>
        <taxon>Scombridae</taxon>
        <taxon>Scomber</taxon>
    </lineage>
</organism>
<dbReference type="GO" id="GO:0005829">
    <property type="term" value="C:cytosol"/>
    <property type="evidence" value="ECO:0007669"/>
    <property type="project" value="UniProtKB-SubCell"/>
</dbReference>
<feature type="region of interest" description="Disordered" evidence="20">
    <location>
        <begin position="611"/>
        <end position="686"/>
    </location>
</feature>
<keyword evidence="7 22" id="KW-0121">Carboxypeptidase</keyword>
<keyword evidence="9" id="KW-0479">Metal-binding</keyword>
<evidence type="ECO:0000256" key="20">
    <source>
        <dbReference type="SAM" id="MobiDB-lite"/>
    </source>
</evidence>
<comment type="subcellular location">
    <subcellularLocation>
        <location evidence="3">Cytoplasm</location>
        <location evidence="3">Cytoskeleton</location>
        <location evidence="3">Cilium basal body</location>
    </subcellularLocation>
    <subcellularLocation>
        <location evidence="2">Cytoplasm</location>
        <location evidence="2">Cytoskeleton</location>
        <location evidence="2">Microtubule organizing center</location>
        <location evidence="2">Centrosome</location>
        <location evidence="2">Centriole</location>
    </subcellularLocation>
    <subcellularLocation>
        <location evidence="4">Cytoplasm</location>
        <location evidence="4">Cytosol</location>
    </subcellularLocation>
</comment>
<evidence type="ECO:0000256" key="19">
    <source>
        <dbReference type="PROSITE-ProRule" id="PRU01379"/>
    </source>
</evidence>
<proteinExistence type="inferred from homology"/>
<evidence type="ECO:0000256" key="18">
    <source>
        <dbReference type="ARBA" id="ARBA00043107"/>
    </source>
</evidence>
<accession>A0AAV1NNM9</accession>
<keyword evidence="6" id="KW-0963">Cytoplasm</keyword>
<comment type="similarity">
    <text evidence="5 19">Belongs to the peptidase M14 family.</text>
</comment>
<comment type="caution">
    <text evidence="22">The sequence shown here is derived from an EMBL/GenBank/DDBJ whole genome shotgun (WGS) entry which is preliminary data.</text>
</comment>
<evidence type="ECO:0000313" key="23">
    <source>
        <dbReference type="Proteomes" id="UP001314229"/>
    </source>
</evidence>